<evidence type="ECO:0000256" key="1">
    <source>
        <dbReference type="ARBA" id="ARBA00006484"/>
    </source>
</evidence>
<dbReference type="Pfam" id="PF00106">
    <property type="entry name" value="adh_short"/>
    <property type="match status" value="1"/>
</dbReference>
<dbReference type="CDD" id="cd05233">
    <property type="entry name" value="SDR_c"/>
    <property type="match status" value="1"/>
</dbReference>
<organism evidence="3 4">
    <name type="scientific">Caldovatus sediminis</name>
    <dbReference type="NCBI Taxonomy" id="2041189"/>
    <lineage>
        <taxon>Bacteria</taxon>
        <taxon>Pseudomonadati</taxon>
        <taxon>Pseudomonadota</taxon>
        <taxon>Alphaproteobacteria</taxon>
        <taxon>Acetobacterales</taxon>
        <taxon>Roseomonadaceae</taxon>
        <taxon>Caldovatus</taxon>
    </lineage>
</organism>
<sequence>MSGGRLEGRIAWVTGAGSGIGRAIAVAFAREGARVALTGRREAPLHETAGMMPAGSALIVPADLTDAAQIGRALATIAESLGATPDILVNNAGVNLKRRYLHQLTPDAIRMMIEGNLTAPFMTSVAVLPGMKAKGGGLIIQIASMAGKRVSFLSGPAYIAAKHGLVALSEAINQENGIHNIRSTCICPGEVATPILENRPEPVPPEDVARLLQPEDLAAMAVFVATLPPHVCVSEMLTTPTYMRHLAAGARKIAAMP</sequence>
<dbReference type="Proteomes" id="UP000597507">
    <property type="component" value="Unassembled WGS sequence"/>
</dbReference>
<dbReference type="PANTHER" id="PTHR42760">
    <property type="entry name" value="SHORT-CHAIN DEHYDROGENASES/REDUCTASES FAMILY MEMBER"/>
    <property type="match status" value="1"/>
</dbReference>
<dbReference type="Gene3D" id="3.40.50.720">
    <property type="entry name" value="NAD(P)-binding Rossmann-like Domain"/>
    <property type="match status" value="1"/>
</dbReference>
<proteinExistence type="inferred from homology"/>
<dbReference type="InterPro" id="IPR002347">
    <property type="entry name" value="SDR_fam"/>
</dbReference>
<dbReference type="GO" id="GO:0016616">
    <property type="term" value="F:oxidoreductase activity, acting on the CH-OH group of donors, NAD or NADP as acceptor"/>
    <property type="evidence" value="ECO:0007669"/>
    <property type="project" value="TreeGrafter"/>
</dbReference>
<dbReference type="AlphaFoldDB" id="A0A8J3EDG9"/>
<name>A0A8J3EDG9_9PROT</name>
<evidence type="ECO:0000313" key="3">
    <source>
        <dbReference type="EMBL" id="GGG42693.1"/>
    </source>
</evidence>
<dbReference type="InterPro" id="IPR036291">
    <property type="entry name" value="NAD(P)-bd_dom_sf"/>
</dbReference>
<reference evidence="3 4" key="1">
    <citation type="journal article" date="2014" name="Int. J. Syst. Evol. Microbiol.">
        <title>Complete genome sequence of Corynebacterium casei LMG S-19264T (=DSM 44701T), isolated from a smear-ripened cheese.</title>
        <authorList>
            <consortium name="US DOE Joint Genome Institute (JGI-PGF)"/>
            <person name="Walter F."/>
            <person name="Albersmeier A."/>
            <person name="Kalinowski J."/>
            <person name="Ruckert C."/>
        </authorList>
    </citation>
    <scope>NUCLEOTIDE SEQUENCE [LARGE SCALE GENOMIC DNA]</scope>
    <source>
        <strain evidence="3 4">CGMCC 1.16330</strain>
    </source>
</reference>
<comment type="similarity">
    <text evidence="1 2">Belongs to the short-chain dehydrogenases/reductases (SDR) family.</text>
</comment>
<dbReference type="PRINTS" id="PR00081">
    <property type="entry name" value="GDHRDH"/>
</dbReference>
<protein>
    <submittedName>
        <fullName evidence="3">Oxidoreductase</fullName>
    </submittedName>
</protein>
<dbReference type="PRINTS" id="PR00080">
    <property type="entry name" value="SDRFAMILY"/>
</dbReference>
<evidence type="ECO:0000313" key="4">
    <source>
        <dbReference type="Proteomes" id="UP000597507"/>
    </source>
</evidence>
<dbReference type="EMBL" id="BMKS01000011">
    <property type="protein sequence ID" value="GGG42693.1"/>
    <property type="molecule type" value="Genomic_DNA"/>
</dbReference>
<dbReference type="RefSeq" id="WP_229678077.1">
    <property type="nucleotide sequence ID" value="NZ_BMKS01000011.1"/>
</dbReference>
<accession>A0A8J3EDG9</accession>
<dbReference type="SUPFAM" id="SSF51735">
    <property type="entry name" value="NAD(P)-binding Rossmann-fold domains"/>
    <property type="match status" value="1"/>
</dbReference>
<comment type="caution">
    <text evidence="3">The sequence shown here is derived from an EMBL/GenBank/DDBJ whole genome shotgun (WGS) entry which is preliminary data.</text>
</comment>
<evidence type="ECO:0000256" key="2">
    <source>
        <dbReference type="RuleBase" id="RU000363"/>
    </source>
</evidence>
<keyword evidence="4" id="KW-1185">Reference proteome</keyword>
<gene>
    <name evidence="3" type="ORF">GCM10010964_32720</name>
</gene>